<dbReference type="GO" id="GO:0016423">
    <property type="term" value="F:tRNA (guanine) methyltransferase activity"/>
    <property type="evidence" value="ECO:0007669"/>
    <property type="project" value="TreeGrafter"/>
</dbReference>
<dbReference type="RefSeq" id="WP_120695283.1">
    <property type="nucleotide sequence ID" value="NZ_RBDX01000003.1"/>
</dbReference>
<sequence>MLPAIAAHAIRRYTRPGDLVLDPMCGIGTTLVEAIRLSRDAIGTEYERRWADLARANLHHAIDAMRHGRGDVVHGDARHLDTLLAPHHRGEVALVVTSPPYGDSAHGHVRSTSETGTPGVTKRNAHYSRDPRNLAHASTDQLLVAFAHILRQATLFLRPGGTAVVTARPWRTRGELIDLPTAVLAAGRHAGLLPVERCAALLAGIRDDHLVLRPSFFQMKNTRDARRRGLPLHLIAHEDVLIFRKPGTDTRTRRSCSQPRRSAPARICVHGCPVSQGSPHPCPAAPELG</sequence>
<organism evidence="5 8">
    <name type="scientific">Streptomyces radicis</name>
    <dbReference type="NCBI Taxonomy" id="1750517"/>
    <lineage>
        <taxon>Bacteria</taxon>
        <taxon>Bacillati</taxon>
        <taxon>Actinomycetota</taxon>
        <taxon>Actinomycetes</taxon>
        <taxon>Kitasatosporales</taxon>
        <taxon>Streptomycetaceae</taxon>
        <taxon>Streptomyces</taxon>
    </lineage>
</organism>
<comment type="caution">
    <text evidence="5">The sequence shown here is derived from an EMBL/GenBank/DDBJ whole genome shotgun (WGS) entry which is preliminary data.</text>
</comment>
<evidence type="ECO:0000259" key="4">
    <source>
        <dbReference type="Pfam" id="PF01555"/>
    </source>
</evidence>
<dbReference type="PRINTS" id="PR00508">
    <property type="entry name" value="S21N4MTFRASE"/>
</dbReference>
<evidence type="ECO:0000256" key="3">
    <source>
        <dbReference type="RuleBase" id="RU362026"/>
    </source>
</evidence>
<dbReference type="GO" id="GO:0008170">
    <property type="term" value="F:N-methyltransferase activity"/>
    <property type="evidence" value="ECO:0007669"/>
    <property type="project" value="InterPro"/>
</dbReference>
<dbReference type="GO" id="GO:0030488">
    <property type="term" value="P:tRNA methylation"/>
    <property type="evidence" value="ECO:0007669"/>
    <property type="project" value="TreeGrafter"/>
</dbReference>
<dbReference type="Proteomes" id="UP000275024">
    <property type="component" value="Unassembled WGS sequence"/>
</dbReference>
<keyword evidence="7" id="KW-1185">Reference proteome</keyword>
<evidence type="ECO:0000313" key="8">
    <source>
        <dbReference type="Proteomes" id="UP000275024"/>
    </source>
</evidence>
<proteinExistence type="inferred from homology"/>
<evidence type="ECO:0000313" key="7">
    <source>
        <dbReference type="Proteomes" id="UP000268652"/>
    </source>
</evidence>
<evidence type="ECO:0000313" key="6">
    <source>
        <dbReference type="EMBL" id="RKN26398.1"/>
    </source>
</evidence>
<dbReference type="InterPro" id="IPR001091">
    <property type="entry name" value="RM_Methyltransferase"/>
</dbReference>
<protein>
    <recommendedName>
        <fullName evidence="3">Methyltransferase</fullName>
        <ecNumber evidence="3">2.1.1.-</ecNumber>
    </recommendedName>
</protein>
<keyword evidence="1 5" id="KW-0489">Methyltransferase</keyword>
<dbReference type="PANTHER" id="PTHR14911">
    <property type="entry name" value="THUMP DOMAIN-CONTAINING"/>
    <property type="match status" value="1"/>
</dbReference>
<dbReference type="AlphaFoldDB" id="A0A3A9WGZ7"/>
<dbReference type="GO" id="GO:0003677">
    <property type="term" value="F:DNA binding"/>
    <property type="evidence" value="ECO:0007669"/>
    <property type="project" value="InterPro"/>
</dbReference>
<evidence type="ECO:0000256" key="2">
    <source>
        <dbReference type="ARBA" id="ARBA00022679"/>
    </source>
</evidence>
<dbReference type="Gene3D" id="3.40.50.150">
    <property type="entry name" value="Vaccinia Virus protein VP39"/>
    <property type="match status" value="2"/>
</dbReference>
<name>A0A3A9WGZ7_9ACTN</name>
<feature type="domain" description="DNA methylase N-4/N-6" evidence="4">
    <location>
        <begin position="5"/>
        <end position="54"/>
    </location>
</feature>
<dbReference type="OrthoDB" id="1637728at2"/>
<reference evidence="7 8" key="1">
    <citation type="submission" date="2018-09" db="EMBL/GenBank/DDBJ databases">
        <title>Streptomyces sp. nov. DS1-2, an endophytic actinomycete isolated from roots of Dendrobium scabrilingue.</title>
        <authorList>
            <person name="Kuncharoen N."/>
            <person name="Kudo T."/>
            <person name="Ohkuma M."/>
            <person name="Yuki M."/>
            <person name="Tanasupawat S."/>
        </authorList>
    </citation>
    <scope>NUCLEOTIDE SEQUENCE [LARGE SCALE GENOMIC DNA]</scope>
    <source>
        <strain evidence="5 8">AZ1-7</strain>
        <strain evidence="6 7">DS1-2</strain>
    </source>
</reference>
<dbReference type="Proteomes" id="UP000268652">
    <property type="component" value="Unassembled WGS sequence"/>
</dbReference>
<evidence type="ECO:0000313" key="5">
    <source>
        <dbReference type="EMBL" id="RKN11583.1"/>
    </source>
</evidence>
<dbReference type="InterPro" id="IPR002941">
    <property type="entry name" value="DNA_methylase_N4/N6"/>
</dbReference>
<accession>A0A3A9WGZ7</accession>
<dbReference type="SUPFAM" id="SSF53335">
    <property type="entry name" value="S-adenosyl-L-methionine-dependent methyltransferases"/>
    <property type="match status" value="1"/>
</dbReference>
<evidence type="ECO:0000256" key="1">
    <source>
        <dbReference type="ARBA" id="ARBA00022603"/>
    </source>
</evidence>
<dbReference type="EMBL" id="RBDY01000002">
    <property type="protein sequence ID" value="RKN26398.1"/>
    <property type="molecule type" value="Genomic_DNA"/>
</dbReference>
<dbReference type="PANTHER" id="PTHR14911:SF13">
    <property type="entry name" value="TRNA (GUANINE(6)-N2)-METHYLTRANSFERASE THUMP3"/>
    <property type="match status" value="1"/>
</dbReference>
<dbReference type="EC" id="2.1.1.-" evidence="3"/>
<gene>
    <name evidence="6" type="ORF">D7318_03075</name>
    <name evidence="5" type="ORF">D7319_06585</name>
</gene>
<dbReference type="InterPro" id="IPR029063">
    <property type="entry name" value="SAM-dependent_MTases_sf"/>
</dbReference>
<dbReference type="Pfam" id="PF01555">
    <property type="entry name" value="N6_N4_Mtase"/>
    <property type="match status" value="1"/>
</dbReference>
<dbReference type="EMBL" id="RBDX01000003">
    <property type="protein sequence ID" value="RKN11583.1"/>
    <property type="molecule type" value="Genomic_DNA"/>
</dbReference>
<comment type="similarity">
    <text evidence="3">Belongs to the N(4)/N(6)-methyltransferase family.</text>
</comment>
<keyword evidence="2 5" id="KW-0808">Transferase</keyword>